<dbReference type="InterPro" id="IPR008979">
    <property type="entry name" value="Galactose-bd-like_sf"/>
</dbReference>
<comment type="caution">
    <text evidence="2">The sequence shown here is derived from an EMBL/GenBank/DDBJ whole genome shotgun (WGS) entry which is preliminary data.</text>
</comment>
<proteinExistence type="predicted"/>
<dbReference type="InterPro" id="IPR000421">
    <property type="entry name" value="FA58C"/>
</dbReference>
<keyword evidence="3" id="KW-1185">Reference proteome</keyword>
<name>A0ABR2JKJ1_9EUKA</name>
<evidence type="ECO:0000313" key="3">
    <source>
        <dbReference type="Proteomes" id="UP001470230"/>
    </source>
</evidence>
<reference evidence="2 3" key="1">
    <citation type="submission" date="2024-04" db="EMBL/GenBank/DDBJ databases">
        <title>Tritrichomonas musculus Genome.</title>
        <authorList>
            <person name="Alves-Ferreira E."/>
            <person name="Grigg M."/>
            <person name="Lorenzi H."/>
            <person name="Galac M."/>
        </authorList>
    </citation>
    <scope>NUCLEOTIDE SEQUENCE [LARGE SCALE GENOMIC DNA]</scope>
    <source>
        <strain evidence="2 3">EAF2021</strain>
    </source>
</reference>
<protein>
    <recommendedName>
        <fullName evidence="1">F5/8 type C domain-containing protein</fullName>
    </recommendedName>
</protein>
<evidence type="ECO:0000313" key="2">
    <source>
        <dbReference type="EMBL" id="KAK8877961.1"/>
    </source>
</evidence>
<gene>
    <name evidence="2" type="ORF">M9Y10_004724</name>
</gene>
<dbReference type="Pfam" id="PF00754">
    <property type="entry name" value="F5_F8_type_C"/>
    <property type="match status" value="1"/>
</dbReference>
<dbReference type="SUPFAM" id="SSF49785">
    <property type="entry name" value="Galactose-binding domain-like"/>
    <property type="match status" value="1"/>
</dbReference>
<accession>A0ABR2JKJ1</accession>
<evidence type="ECO:0000259" key="1">
    <source>
        <dbReference type="Pfam" id="PF00754"/>
    </source>
</evidence>
<feature type="domain" description="F5/8 type C" evidence="1">
    <location>
        <begin position="74"/>
        <end position="195"/>
    </location>
</feature>
<sequence length="212" mass="24920">MNTETWIALSHRIGQQIAQKEESIKKQNNSLYSSNCNNSHSGIPILYEEKGEFKGIINYLKKNSKGDIENEISVTSSSTFSTSYDPRNILIYNDKAKRFLSEDNENFWICIDFKEHRVIPTNYTIKTFELSQNSAHPKSWIIEASNDNDNWDVIDERNNCPFLNGRNFIHTFIINNQNLKSYRYIRMRQTKPNWTESIYLMISCIEFFGTLF</sequence>
<dbReference type="Gene3D" id="2.60.120.260">
    <property type="entry name" value="Galactose-binding domain-like"/>
    <property type="match status" value="1"/>
</dbReference>
<dbReference type="Proteomes" id="UP001470230">
    <property type="component" value="Unassembled WGS sequence"/>
</dbReference>
<organism evidence="2 3">
    <name type="scientific">Tritrichomonas musculus</name>
    <dbReference type="NCBI Taxonomy" id="1915356"/>
    <lineage>
        <taxon>Eukaryota</taxon>
        <taxon>Metamonada</taxon>
        <taxon>Parabasalia</taxon>
        <taxon>Tritrichomonadida</taxon>
        <taxon>Tritrichomonadidae</taxon>
        <taxon>Tritrichomonas</taxon>
    </lineage>
</organism>
<dbReference type="EMBL" id="JAPFFF010000011">
    <property type="protein sequence ID" value="KAK8877961.1"/>
    <property type="molecule type" value="Genomic_DNA"/>
</dbReference>